<dbReference type="EMBL" id="JACOFV010000003">
    <property type="protein sequence ID" value="MBC3861419.1"/>
    <property type="molecule type" value="Genomic_DNA"/>
</dbReference>
<feature type="domain" description="CheW-like" evidence="1">
    <location>
        <begin position="48"/>
        <end position="189"/>
    </location>
</feature>
<dbReference type="AlphaFoldDB" id="A0A923KNR6"/>
<dbReference type="RefSeq" id="WP_186911349.1">
    <property type="nucleotide sequence ID" value="NZ_JACOFV010000003.1"/>
</dbReference>
<dbReference type="SUPFAM" id="SSF50341">
    <property type="entry name" value="CheW-like"/>
    <property type="match status" value="1"/>
</dbReference>
<dbReference type="PROSITE" id="PS50851">
    <property type="entry name" value="CHEW"/>
    <property type="match status" value="1"/>
</dbReference>
<sequence>MTQTLSDPVAANLEVTRPEGGVRRTRLREFQAQLVERMQAAQRGDFTQVNQLGIMVGQVRYLLELREAGEIVSASSLTNVPLTKEWYVGLSNIRGNLTSVVDLPRFQGNEGTKLDNACRIVAFAPVLAFNSGLLVSQVLGLRNIAEMEEVVSDEGLSEKHVWLQCKYRDRDGNIWHKLSLAALVQDQEFLQIGL</sequence>
<reference evidence="2" key="1">
    <citation type="submission" date="2020-08" db="EMBL/GenBank/DDBJ databases">
        <title>Novel species isolated from subtropical streams in China.</title>
        <authorList>
            <person name="Lu H."/>
        </authorList>
    </citation>
    <scope>NUCLEOTIDE SEQUENCE</scope>
    <source>
        <strain evidence="2">KACC 12607</strain>
    </source>
</reference>
<organism evidence="2 3">
    <name type="scientific">Undibacterium jejuense</name>
    <dbReference type="NCBI Taxonomy" id="1344949"/>
    <lineage>
        <taxon>Bacteria</taxon>
        <taxon>Pseudomonadati</taxon>
        <taxon>Pseudomonadota</taxon>
        <taxon>Betaproteobacteria</taxon>
        <taxon>Burkholderiales</taxon>
        <taxon>Oxalobacteraceae</taxon>
        <taxon>Undibacterium</taxon>
    </lineage>
</organism>
<dbReference type="Gene3D" id="2.40.50.180">
    <property type="entry name" value="CheA-289, Domain 4"/>
    <property type="match status" value="1"/>
</dbReference>
<name>A0A923KNR6_9BURK</name>
<accession>A0A923KNR6</accession>
<keyword evidence="3" id="KW-1185">Reference proteome</keyword>
<dbReference type="Pfam" id="PF01584">
    <property type="entry name" value="CheW"/>
    <property type="match status" value="1"/>
</dbReference>
<dbReference type="Proteomes" id="UP000634011">
    <property type="component" value="Unassembled WGS sequence"/>
</dbReference>
<gene>
    <name evidence="2" type="ORF">H8K32_04845</name>
</gene>
<dbReference type="InterPro" id="IPR036061">
    <property type="entry name" value="CheW-like_dom_sf"/>
</dbReference>
<evidence type="ECO:0000259" key="1">
    <source>
        <dbReference type="PROSITE" id="PS50851"/>
    </source>
</evidence>
<evidence type="ECO:0000313" key="3">
    <source>
        <dbReference type="Proteomes" id="UP000634011"/>
    </source>
</evidence>
<dbReference type="GO" id="GO:0006935">
    <property type="term" value="P:chemotaxis"/>
    <property type="evidence" value="ECO:0007669"/>
    <property type="project" value="InterPro"/>
</dbReference>
<dbReference type="GO" id="GO:0007165">
    <property type="term" value="P:signal transduction"/>
    <property type="evidence" value="ECO:0007669"/>
    <property type="project" value="InterPro"/>
</dbReference>
<dbReference type="InterPro" id="IPR002545">
    <property type="entry name" value="CheW-lke_dom"/>
</dbReference>
<protein>
    <submittedName>
        <fullName evidence="2">Chemotaxis protein CheW</fullName>
    </submittedName>
</protein>
<proteinExistence type="predicted"/>
<evidence type="ECO:0000313" key="2">
    <source>
        <dbReference type="EMBL" id="MBC3861419.1"/>
    </source>
</evidence>
<comment type="caution">
    <text evidence="2">The sequence shown here is derived from an EMBL/GenBank/DDBJ whole genome shotgun (WGS) entry which is preliminary data.</text>
</comment>